<dbReference type="InterPro" id="IPR016181">
    <property type="entry name" value="Acyl_CoA_acyltransferase"/>
</dbReference>
<feature type="domain" description="BioF2-like acetyltransferase" evidence="1">
    <location>
        <begin position="152"/>
        <end position="280"/>
    </location>
</feature>
<dbReference type="SUPFAM" id="SSF55729">
    <property type="entry name" value="Acyl-CoA N-acyltransferases (Nat)"/>
    <property type="match status" value="1"/>
</dbReference>
<dbReference type="Pfam" id="PF13480">
    <property type="entry name" value="Acetyltransf_6"/>
    <property type="match status" value="1"/>
</dbReference>
<dbReference type="Proteomes" id="UP001063475">
    <property type="component" value="Unassembled WGS sequence"/>
</dbReference>
<dbReference type="InterPro" id="IPR038740">
    <property type="entry name" value="BioF2-like_GNAT_dom"/>
</dbReference>
<dbReference type="RefSeq" id="WP_137213840.1">
    <property type="nucleotide sequence ID" value="NZ_JAMSHA010000004.1"/>
</dbReference>
<name>A0ABT2XXS6_9PSED</name>
<organism evidence="2 3">
    <name type="scientific">Pseudomonas mercuritolerans</name>
    <dbReference type="NCBI Taxonomy" id="2951809"/>
    <lineage>
        <taxon>Bacteria</taxon>
        <taxon>Pseudomonadati</taxon>
        <taxon>Pseudomonadota</taxon>
        <taxon>Gammaproteobacteria</taxon>
        <taxon>Pseudomonadales</taxon>
        <taxon>Pseudomonadaceae</taxon>
        <taxon>Pseudomonas</taxon>
    </lineage>
</organism>
<keyword evidence="3" id="KW-1185">Reference proteome</keyword>
<comment type="caution">
    <text evidence="2">The sequence shown here is derived from an EMBL/GenBank/DDBJ whole genome shotgun (WGS) entry which is preliminary data.</text>
</comment>
<gene>
    <name evidence="2" type="ORF">ND528_14085</name>
</gene>
<evidence type="ECO:0000259" key="1">
    <source>
        <dbReference type="Pfam" id="PF13480"/>
    </source>
</evidence>
<sequence length="313" mass="35154">MVECEFYTPARKEEWDSFVLDSKTPLFIFKRSFMEYHADRFVDASLMIYEDKVLVAVLPGSRNEKVLVSHGGLTYGGLVLSQKVKAETVLESVQALMLFAKDNGFDKIVYKAMPYIFSRHGAQEDLYALFRVGAEIVRRDLSSIIYLDNRLKLSKGRKWLIARAKKNNLVVTDSQDWTGFIELLHDVLAKHGAAPVHTSQELELLASLFPNNISLRVVVAEEKILAATLLFKFGEVVHTQYLATSAEGKEVGALDHLIETCIQESASEGFKYFSFGVSTEDGGKYINSGLLAQKESFGARAMIIDFYEIVLND</sequence>
<dbReference type="EMBL" id="JAMSHA010000004">
    <property type="protein sequence ID" value="MCV2222701.1"/>
    <property type="molecule type" value="Genomic_DNA"/>
</dbReference>
<proteinExistence type="predicted"/>
<evidence type="ECO:0000313" key="2">
    <source>
        <dbReference type="EMBL" id="MCV2222701.1"/>
    </source>
</evidence>
<evidence type="ECO:0000313" key="3">
    <source>
        <dbReference type="Proteomes" id="UP001063475"/>
    </source>
</evidence>
<accession>A0ABT2XXS6</accession>
<reference evidence="2" key="1">
    <citation type="submission" date="2022-06" db="EMBL/GenBank/DDBJ databases">
        <title>De novo draft assembly of the Pseudomonas mercurotoleraris sp. nov., isolated from the plants rhizosphere.</title>
        <authorList>
            <person name="Robas M."/>
            <person name="Gonzalez D."/>
            <person name="Fernandez V.M."/>
            <person name="Luna L."/>
            <person name="Provanza A."/>
            <person name="Jimenez P.A."/>
        </authorList>
    </citation>
    <scope>NUCLEOTIDE SEQUENCE</scope>
    <source>
        <strain evidence="2">SAICEUPSM</strain>
    </source>
</reference>
<dbReference type="Gene3D" id="3.40.630.30">
    <property type="match status" value="1"/>
</dbReference>
<protein>
    <submittedName>
        <fullName evidence="2">GNAT family N-acetyltransferase</fullName>
    </submittedName>
</protein>